<evidence type="ECO:0000313" key="5">
    <source>
        <dbReference type="EMBL" id="CAD0009246.1"/>
    </source>
</evidence>
<reference evidence="5 6" key="1">
    <citation type="submission" date="2020-06" db="EMBL/GenBank/DDBJ databases">
        <authorList>
            <person name="Criscuolo A."/>
        </authorList>
    </citation>
    <scope>NUCLEOTIDE SEQUENCE [LARGE SCALE GENOMIC DNA]</scope>
    <source>
        <strain evidence="6">CIP 111411</strain>
    </source>
</reference>
<feature type="repeat" description="TPR" evidence="3">
    <location>
        <begin position="238"/>
        <end position="271"/>
    </location>
</feature>
<accession>A0A6V6ZCG6</accession>
<dbReference type="SUPFAM" id="SSF48452">
    <property type="entry name" value="TPR-like"/>
    <property type="match status" value="1"/>
</dbReference>
<evidence type="ECO:0000256" key="2">
    <source>
        <dbReference type="ARBA" id="ARBA00022803"/>
    </source>
</evidence>
<dbReference type="AlphaFoldDB" id="A0A6V6ZCG6"/>
<dbReference type="PANTHER" id="PTHR44858:SF1">
    <property type="entry name" value="UDP-N-ACETYLGLUCOSAMINE--PEPTIDE N-ACETYLGLUCOSAMINYLTRANSFERASE SPINDLY-RELATED"/>
    <property type="match status" value="1"/>
</dbReference>
<dbReference type="InterPro" id="IPR019734">
    <property type="entry name" value="TPR_rpt"/>
</dbReference>
<keyword evidence="1" id="KW-0677">Repeat</keyword>
<keyword evidence="6" id="KW-1185">Reference proteome</keyword>
<dbReference type="Pfam" id="PF00515">
    <property type="entry name" value="TPR_1"/>
    <property type="match status" value="1"/>
</dbReference>
<protein>
    <submittedName>
        <fullName evidence="5">Uncharacterized protein</fullName>
    </submittedName>
</protein>
<organism evidence="5 6">
    <name type="scientific">Flavobacterium salmonis</name>
    <dbReference type="NCBI Taxonomy" id="2654844"/>
    <lineage>
        <taxon>Bacteria</taxon>
        <taxon>Pseudomonadati</taxon>
        <taxon>Bacteroidota</taxon>
        <taxon>Flavobacteriia</taxon>
        <taxon>Flavobacteriales</taxon>
        <taxon>Flavobacteriaceae</taxon>
        <taxon>Flavobacterium</taxon>
    </lineage>
</organism>
<feature type="transmembrane region" description="Helical" evidence="4">
    <location>
        <begin position="119"/>
        <end position="136"/>
    </location>
</feature>
<gene>
    <name evidence="5" type="ORF">FLAT13_04801</name>
</gene>
<sequence length="386" mass="44759">MKLPFIFKSLILLVIARGIVVVLHELGHAIPAIIVTKQPVSIYIGSYGNPKKSLNFKLGLLDVWLSYEMLSWKNGLCIQSAENISINKQIIYVLFGPVFPFIVASLFLYLSILQDLSDIWFHFSVLFIAITILDLFRNLIPDKKPIELFDGTIIYNDGYLLAKLFKHKKISGQYVKAVDFFNKKEYENSIHLLDYFIKLKFRDQNIYRLNISANMQVKNFERAKILFDDYEKQFQLTSDDYSNGGLIYSRLDLNEKALDFYDKSLELNTKNVYSLNNKGYALNLLERYSEAIPLFEKSIEIDPLFAYSYNNRGLSKIKTGKVTEGLLDIENSIRLDQNNSYSYRNLGIYHFDIGEIDKARALFIKSKELDNETDNIDELILSTEKR</sequence>
<dbReference type="Pfam" id="PF13181">
    <property type="entry name" value="TPR_8"/>
    <property type="match status" value="1"/>
</dbReference>
<feature type="repeat" description="TPR" evidence="3">
    <location>
        <begin position="272"/>
        <end position="305"/>
    </location>
</feature>
<evidence type="ECO:0000313" key="6">
    <source>
        <dbReference type="Proteomes" id="UP000530060"/>
    </source>
</evidence>
<dbReference type="PROSITE" id="PS50005">
    <property type="entry name" value="TPR"/>
    <property type="match status" value="3"/>
</dbReference>
<dbReference type="Proteomes" id="UP000530060">
    <property type="component" value="Unassembled WGS sequence"/>
</dbReference>
<dbReference type="EMBL" id="CAIJDP010000090">
    <property type="protein sequence ID" value="CAD0009246.1"/>
    <property type="molecule type" value="Genomic_DNA"/>
</dbReference>
<dbReference type="RefSeq" id="WP_180910773.1">
    <property type="nucleotide sequence ID" value="NZ_CAIJDP010000090.1"/>
</dbReference>
<evidence type="ECO:0000256" key="3">
    <source>
        <dbReference type="PROSITE-ProRule" id="PRU00339"/>
    </source>
</evidence>
<dbReference type="InterPro" id="IPR011990">
    <property type="entry name" value="TPR-like_helical_dom_sf"/>
</dbReference>
<keyword evidence="4" id="KW-0812">Transmembrane</keyword>
<keyword evidence="2 3" id="KW-0802">TPR repeat</keyword>
<dbReference type="SMART" id="SM00028">
    <property type="entry name" value="TPR"/>
    <property type="match status" value="4"/>
</dbReference>
<comment type="caution">
    <text evidence="5">The sequence shown here is derived from an EMBL/GenBank/DDBJ whole genome shotgun (WGS) entry which is preliminary data.</text>
</comment>
<dbReference type="PANTHER" id="PTHR44858">
    <property type="entry name" value="TETRATRICOPEPTIDE REPEAT PROTEIN 6"/>
    <property type="match status" value="1"/>
</dbReference>
<evidence type="ECO:0000256" key="4">
    <source>
        <dbReference type="SAM" id="Phobius"/>
    </source>
</evidence>
<keyword evidence="4" id="KW-0472">Membrane</keyword>
<name>A0A6V6ZCG6_9FLAO</name>
<feature type="repeat" description="TPR" evidence="3">
    <location>
        <begin position="340"/>
        <end position="373"/>
    </location>
</feature>
<keyword evidence="4" id="KW-1133">Transmembrane helix</keyword>
<dbReference type="InterPro" id="IPR050498">
    <property type="entry name" value="Ycf3"/>
</dbReference>
<feature type="transmembrane region" description="Helical" evidence="4">
    <location>
        <begin position="90"/>
        <end position="113"/>
    </location>
</feature>
<proteinExistence type="predicted"/>
<dbReference type="Gene3D" id="1.25.40.10">
    <property type="entry name" value="Tetratricopeptide repeat domain"/>
    <property type="match status" value="1"/>
</dbReference>
<evidence type="ECO:0000256" key="1">
    <source>
        <dbReference type="ARBA" id="ARBA00022737"/>
    </source>
</evidence>